<organism evidence="1">
    <name type="scientific">Anguilla anguilla</name>
    <name type="common">European freshwater eel</name>
    <name type="synonym">Muraena anguilla</name>
    <dbReference type="NCBI Taxonomy" id="7936"/>
    <lineage>
        <taxon>Eukaryota</taxon>
        <taxon>Metazoa</taxon>
        <taxon>Chordata</taxon>
        <taxon>Craniata</taxon>
        <taxon>Vertebrata</taxon>
        <taxon>Euteleostomi</taxon>
        <taxon>Actinopterygii</taxon>
        <taxon>Neopterygii</taxon>
        <taxon>Teleostei</taxon>
        <taxon>Anguilliformes</taxon>
        <taxon>Anguillidae</taxon>
        <taxon>Anguilla</taxon>
    </lineage>
</organism>
<dbReference type="EMBL" id="GBXM01064364">
    <property type="protein sequence ID" value="JAH44213.1"/>
    <property type="molecule type" value="Transcribed_RNA"/>
</dbReference>
<reference evidence="1" key="1">
    <citation type="submission" date="2014-11" db="EMBL/GenBank/DDBJ databases">
        <authorList>
            <person name="Amaro Gonzalez C."/>
        </authorList>
    </citation>
    <scope>NUCLEOTIDE SEQUENCE</scope>
</reference>
<sequence length="31" mass="3502">MLLGVARRLPEDTSVRCTSGAYAEVIFFWNV</sequence>
<name>A0A0E9SUH9_ANGAN</name>
<accession>A0A0E9SUH9</accession>
<proteinExistence type="predicted"/>
<protein>
    <submittedName>
        <fullName evidence="1">Uncharacterized protein</fullName>
    </submittedName>
</protein>
<dbReference type="AlphaFoldDB" id="A0A0E9SUH9"/>
<reference evidence="1" key="2">
    <citation type="journal article" date="2015" name="Fish Shellfish Immunol.">
        <title>Early steps in the European eel (Anguilla anguilla)-Vibrio vulnificus interaction in the gills: Role of the RtxA13 toxin.</title>
        <authorList>
            <person name="Callol A."/>
            <person name="Pajuelo D."/>
            <person name="Ebbesson L."/>
            <person name="Teles M."/>
            <person name="MacKenzie S."/>
            <person name="Amaro C."/>
        </authorList>
    </citation>
    <scope>NUCLEOTIDE SEQUENCE</scope>
</reference>
<evidence type="ECO:0000313" key="1">
    <source>
        <dbReference type="EMBL" id="JAH44213.1"/>
    </source>
</evidence>